<feature type="compositionally biased region" description="Low complexity" evidence="11">
    <location>
        <begin position="592"/>
        <end position="608"/>
    </location>
</feature>
<dbReference type="GO" id="GO:0006614">
    <property type="term" value="P:SRP-dependent cotranslational protein targeting to membrane"/>
    <property type="evidence" value="ECO:0007669"/>
    <property type="project" value="InterPro"/>
</dbReference>
<keyword evidence="6 10" id="KW-0733">Signal recognition particle</keyword>
<dbReference type="PIRSF" id="PIRSF038995">
    <property type="entry name" value="SRP68"/>
    <property type="match status" value="1"/>
</dbReference>
<evidence type="ECO:0000313" key="13">
    <source>
        <dbReference type="Proteomes" id="UP000078544"/>
    </source>
</evidence>
<dbReference type="GO" id="GO:0008312">
    <property type="term" value="F:7S RNA binding"/>
    <property type="evidence" value="ECO:0007669"/>
    <property type="project" value="InterPro"/>
</dbReference>
<comment type="caution">
    <text evidence="12">The sequence shown here is derived from an EMBL/GenBank/DDBJ whole genome shotgun (WGS) entry which is preliminary data.</text>
</comment>
<dbReference type="Pfam" id="PF16969">
    <property type="entry name" value="SRP68"/>
    <property type="match status" value="1"/>
</dbReference>
<dbReference type="GO" id="GO:0030942">
    <property type="term" value="F:endoplasmic reticulum signal peptide binding"/>
    <property type="evidence" value="ECO:0007669"/>
    <property type="project" value="InterPro"/>
</dbReference>
<dbReference type="OrthoDB" id="10255118at2759"/>
<dbReference type="PANTHER" id="PTHR12860:SF0">
    <property type="entry name" value="SIGNAL RECOGNITION PARTICLE SUBUNIT SRP68"/>
    <property type="match status" value="1"/>
</dbReference>
<evidence type="ECO:0000256" key="7">
    <source>
        <dbReference type="ARBA" id="ARBA00023242"/>
    </source>
</evidence>
<accession>A0A166UAM0</accession>
<dbReference type="Gene3D" id="1.10.3450.40">
    <property type="entry name" value="Signal recognition particle, SRP68 subunit, RNA-binding domain"/>
    <property type="match status" value="1"/>
</dbReference>
<dbReference type="PANTHER" id="PTHR12860">
    <property type="entry name" value="SIGNAL RECOGNITION PARTICLE 68 KDA PROTEIN"/>
    <property type="match status" value="1"/>
</dbReference>
<dbReference type="Proteomes" id="UP000078544">
    <property type="component" value="Unassembled WGS sequence"/>
</dbReference>
<keyword evidence="13" id="KW-1185">Reference proteome</keyword>
<keyword evidence="5 10" id="KW-0694">RNA-binding</keyword>
<dbReference type="AlphaFoldDB" id="A0A166UAM0"/>
<evidence type="ECO:0000256" key="3">
    <source>
        <dbReference type="ARBA" id="ARBA00009352"/>
    </source>
</evidence>
<dbReference type="CDD" id="cd15481">
    <property type="entry name" value="SRP68-RBD"/>
    <property type="match status" value="1"/>
</dbReference>
<dbReference type="GO" id="GO:0005047">
    <property type="term" value="F:signal recognition particle binding"/>
    <property type="evidence" value="ECO:0007669"/>
    <property type="project" value="InterPro"/>
</dbReference>
<gene>
    <name evidence="12" type="ORF">AAL_01604</name>
</gene>
<sequence length="626" mass="68891">MDIISFVVQGRDQALLYGDYSTYQTQLAKRLLSSRKKLGIVTKNRGKFQKKDLITPDDAPIGVEHVHLFILTAERAWAQAMGIKASRSAAQEDIAGRTRSHLISRLNKAAQTASKLVNALSASTSSASANDILEAKSYAALMRGAMFFEKHSWELCIESYSIARIIFSALATAGKGEQFKDLVSDTIDPSLRYAAYQLKTPRTVPIPVIAKRSFPKSEAAIAQEINRLNPVLLAEGEGPSDPNAAAETGPTTITWRSREVPIEDAQISIAWASVAAAKARLAANIAKSHDKQPQQIAAYYDEILTTTQDAVDATKQAIDELKTEGVPQSDTRMQRLQITRTAVNFEMVGWRIGRNRVLTGPRDGGPEEYSIPRRRKAKAVKEGDSADGEKKIRELPASKKSAKLKEKVALYDGSLQNLESIKELPGVAADEELVNRIGSYEKYFSALRCLSIARSHAISGNAVNALALIHRANSLIQDVSPTSSQPSNGHLEQQPLGIEVQSEAFSFLKDLIAGELQRYRALVHMHNLRNAEQQAAHEKAEPPLSERLDTYPRRVNFRNLVELPPKIRPIPAKPIFLDIAWNYIKYPGKSSSQADDPPVAPVAAASAQNDSQEEQPKKKGWFGFGR</sequence>
<feature type="region of interest" description="Disordered" evidence="11">
    <location>
        <begin position="359"/>
        <end position="390"/>
    </location>
</feature>
<evidence type="ECO:0000256" key="6">
    <source>
        <dbReference type="ARBA" id="ARBA00023135"/>
    </source>
</evidence>
<evidence type="ECO:0000256" key="11">
    <source>
        <dbReference type="SAM" id="MobiDB-lite"/>
    </source>
</evidence>
<comment type="similarity">
    <text evidence="3 10">Belongs to the SRP68 family.</text>
</comment>
<evidence type="ECO:0000256" key="9">
    <source>
        <dbReference type="ARBA" id="ARBA00029498"/>
    </source>
</evidence>
<dbReference type="STRING" id="1081109.A0A166UAM0"/>
<evidence type="ECO:0000256" key="8">
    <source>
        <dbReference type="ARBA" id="ARBA00023274"/>
    </source>
</evidence>
<name>A0A166UAM0_9HYPO</name>
<keyword evidence="7" id="KW-0539">Nucleus</keyword>
<keyword evidence="8 10" id="KW-0687">Ribonucleoprotein</keyword>
<proteinExistence type="inferred from homology"/>
<keyword evidence="4 10" id="KW-0963">Cytoplasm</keyword>
<protein>
    <recommendedName>
        <fullName evidence="9 10">Signal recognition particle subunit SRP68</fullName>
        <shortName evidence="10">SRP68</shortName>
    </recommendedName>
</protein>
<comment type="subcellular location">
    <subcellularLocation>
        <location evidence="1 10">Cytoplasm</location>
    </subcellularLocation>
    <subcellularLocation>
        <location evidence="2">Nucleus</location>
        <location evidence="2">Nucleolus</location>
    </subcellularLocation>
</comment>
<evidence type="ECO:0000256" key="5">
    <source>
        <dbReference type="ARBA" id="ARBA00022884"/>
    </source>
</evidence>
<dbReference type="EMBL" id="AZGY01000002">
    <property type="protein sequence ID" value="OAA32272.1"/>
    <property type="molecule type" value="Genomic_DNA"/>
</dbReference>
<dbReference type="InterPro" id="IPR026258">
    <property type="entry name" value="SRP68"/>
</dbReference>
<evidence type="ECO:0000313" key="12">
    <source>
        <dbReference type="EMBL" id="OAA32272.1"/>
    </source>
</evidence>
<organism evidence="12 13">
    <name type="scientific">Moelleriella libera RCEF 2490</name>
    <dbReference type="NCBI Taxonomy" id="1081109"/>
    <lineage>
        <taxon>Eukaryota</taxon>
        <taxon>Fungi</taxon>
        <taxon>Dikarya</taxon>
        <taxon>Ascomycota</taxon>
        <taxon>Pezizomycotina</taxon>
        <taxon>Sordariomycetes</taxon>
        <taxon>Hypocreomycetidae</taxon>
        <taxon>Hypocreales</taxon>
        <taxon>Clavicipitaceae</taxon>
        <taxon>Moelleriella</taxon>
    </lineage>
</organism>
<evidence type="ECO:0000256" key="10">
    <source>
        <dbReference type="PIRNR" id="PIRNR038995"/>
    </source>
</evidence>
<comment type="function">
    <text evidence="10">Component of the signal recognition particle (SRP) complex, a ribonucleoprotein complex that mediates the cotranslational targeting of secretory and membrane proteins to the endoplasmic reticulum (ER). The SRP complex interacts with the signal sequence in nascent secretory and membrane proteins and directs them to the membrane of the ER.</text>
</comment>
<evidence type="ECO:0000256" key="2">
    <source>
        <dbReference type="ARBA" id="ARBA00004604"/>
    </source>
</evidence>
<reference evidence="12" key="1">
    <citation type="journal article" date="2016" name="Genome Biol. Evol.">
        <title>Divergent and convergent evolution of fungal pathogenicity.</title>
        <authorList>
            <person name="Shang Y."/>
            <person name="Xiao G."/>
            <person name="Zheng P."/>
            <person name="Cen K."/>
            <person name="Zhan S."/>
            <person name="Wang C."/>
        </authorList>
    </citation>
    <scope>NUCLEOTIDE SEQUENCE [LARGE SCALE GENOMIC DNA]</scope>
    <source>
        <strain evidence="12">RCEF 2490</strain>
    </source>
</reference>
<feature type="region of interest" description="Disordered" evidence="11">
    <location>
        <begin position="588"/>
        <end position="626"/>
    </location>
</feature>
<evidence type="ECO:0000256" key="1">
    <source>
        <dbReference type="ARBA" id="ARBA00004496"/>
    </source>
</evidence>
<dbReference type="GO" id="GO:0005786">
    <property type="term" value="C:signal recognition particle, endoplasmic reticulum targeting"/>
    <property type="evidence" value="ECO:0007669"/>
    <property type="project" value="UniProtKB-KW"/>
</dbReference>
<feature type="compositionally biased region" description="Basic and acidic residues" evidence="11">
    <location>
        <begin position="379"/>
        <end position="390"/>
    </location>
</feature>
<dbReference type="InterPro" id="IPR038253">
    <property type="entry name" value="SRP68_N_sf"/>
</dbReference>
<dbReference type="InterPro" id="IPR034652">
    <property type="entry name" value="SRP68-RBD"/>
</dbReference>
<evidence type="ECO:0000256" key="4">
    <source>
        <dbReference type="ARBA" id="ARBA00022490"/>
    </source>
</evidence>
<dbReference type="GO" id="GO:0005730">
    <property type="term" value="C:nucleolus"/>
    <property type="evidence" value="ECO:0007669"/>
    <property type="project" value="UniProtKB-SubCell"/>
</dbReference>